<gene>
    <name evidence="2" type="ORF">B0H63DRAFT_480705</name>
</gene>
<sequence>MPFPLDEGCLRHRPVPSTRYLNFVSLRFLLLLLSLLFSKTRWVQIPLSVLTHLVQVVIEGDVWALRERGLTALGTRPICVVICCISPQ</sequence>
<proteinExistence type="predicted"/>
<keyword evidence="1" id="KW-0472">Membrane</keyword>
<keyword evidence="3" id="KW-1185">Reference proteome</keyword>
<evidence type="ECO:0000256" key="1">
    <source>
        <dbReference type="SAM" id="Phobius"/>
    </source>
</evidence>
<organism evidence="2 3">
    <name type="scientific">Podospora didyma</name>
    <dbReference type="NCBI Taxonomy" id="330526"/>
    <lineage>
        <taxon>Eukaryota</taxon>
        <taxon>Fungi</taxon>
        <taxon>Dikarya</taxon>
        <taxon>Ascomycota</taxon>
        <taxon>Pezizomycotina</taxon>
        <taxon>Sordariomycetes</taxon>
        <taxon>Sordariomycetidae</taxon>
        <taxon>Sordariales</taxon>
        <taxon>Podosporaceae</taxon>
        <taxon>Podospora</taxon>
    </lineage>
</organism>
<dbReference type="Proteomes" id="UP001285441">
    <property type="component" value="Unassembled WGS sequence"/>
</dbReference>
<dbReference type="AlphaFoldDB" id="A0AAE0KEX3"/>
<dbReference type="EMBL" id="JAULSW010000007">
    <property type="protein sequence ID" value="KAK3374660.1"/>
    <property type="molecule type" value="Genomic_DNA"/>
</dbReference>
<accession>A0AAE0KEX3</accession>
<feature type="transmembrane region" description="Helical" evidence="1">
    <location>
        <begin position="20"/>
        <end position="38"/>
    </location>
</feature>
<evidence type="ECO:0000313" key="3">
    <source>
        <dbReference type="Proteomes" id="UP001285441"/>
    </source>
</evidence>
<comment type="caution">
    <text evidence="2">The sequence shown here is derived from an EMBL/GenBank/DDBJ whole genome shotgun (WGS) entry which is preliminary data.</text>
</comment>
<keyword evidence="1" id="KW-0812">Transmembrane</keyword>
<keyword evidence="1" id="KW-1133">Transmembrane helix</keyword>
<evidence type="ECO:0000313" key="2">
    <source>
        <dbReference type="EMBL" id="KAK3374660.1"/>
    </source>
</evidence>
<protein>
    <submittedName>
        <fullName evidence="2">Uncharacterized protein</fullName>
    </submittedName>
</protein>
<name>A0AAE0KEX3_9PEZI</name>
<reference evidence="2" key="2">
    <citation type="submission" date="2023-06" db="EMBL/GenBank/DDBJ databases">
        <authorList>
            <consortium name="Lawrence Berkeley National Laboratory"/>
            <person name="Haridas S."/>
            <person name="Hensen N."/>
            <person name="Bonometti L."/>
            <person name="Westerberg I."/>
            <person name="Brannstrom I.O."/>
            <person name="Guillou S."/>
            <person name="Cros-Aarteil S."/>
            <person name="Calhoun S."/>
            <person name="Kuo A."/>
            <person name="Mondo S."/>
            <person name="Pangilinan J."/>
            <person name="Riley R."/>
            <person name="LaButti K."/>
            <person name="Andreopoulos B."/>
            <person name="Lipzen A."/>
            <person name="Chen C."/>
            <person name="Yanf M."/>
            <person name="Daum C."/>
            <person name="Ng V."/>
            <person name="Clum A."/>
            <person name="Steindorff A."/>
            <person name="Ohm R."/>
            <person name="Martin F."/>
            <person name="Silar P."/>
            <person name="Natvig D."/>
            <person name="Lalanne C."/>
            <person name="Gautier V."/>
            <person name="Ament-velasquez S.L."/>
            <person name="Kruys A."/>
            <person name="Hutchinson M.I."/>
            <person name="Powell A.J."/>
            <person name="Barry K."/>
            <person name="Miller A.N."/>
            <person name="Grigoriev I.V."/>
            <person name="Debuchy R."/>
            <person name="Gladieux P."/>
            <person name="Thoren M.H."/>
            <person name="Johannesson H."/>
        </authorList>
    </citation>
    <scope>NUCLEOTIDE SEQUENCE</scope>
    <source>
        <strain evidence="2">CBS 232.78</strain>
    </source>
</reference>
<reference evidence="2" key="1">
    <citation type="journal article" date="2023" name="Mol. Phylogenet. Evol.">
        <title>Genome-scale phylogeny and comparative genomics of the fungal order Sordariales.</title>
        <authorList>
            <person name="Hensen N."/>
            <person name="Bonometti L."/>
            <person name="Westerberg I."/>
            <person name="Brannstrom I.O."/>
            <person name="Guillou S."/>
            <person name="Cros-Aarteil S."/>
            <person name="Calhoun S."/>
            <person name="Haridas S."/>
            <person name="Kuo A."/>
            <person name="Mondo S."/>
            <person name="Pangilinan J."/>
            <person name="Riley R."/>
            <person name="LaButti K."/>
            <person name="Andreopoulos B."/>
            <person name="Lipzen A."/>
            <person name="Chen C."/>
            <person name="Yan M."/>
            <person name="Daum C."/>
            <person name="Ng V."/>
            <person name="Clum A."/>
            <person name="Steindorff A."/>
            <person name="Ohm R.A."/>
            <person name="Martin F."/>
            <person name="Silar P."/>
            <person name="Natvig D.O."/>
            <person name="Lalanne C."/>
            <person name="Gautier V."/>
            <person name="Ament-Velasquez S.L."/>
            <person name="Kruys A."/>
            <person name="Hutchinson M.I."/>
            <person name="Powell A.J."/>
            <person name="Barry K."/>
            <person name="Miller A.N."/>
            <person name="Grigoriev I.V."/>
            <person name="Debuchy R."/>
            <person name="Gladieux P."/>
            <person name="Hiltunen Thoren M."/>
            <person name="Johannesson H."/>
        </authorList>
    </citation>
    <scope>NUCLEOTIDE SEQUENCE</scope>
    <source>
        <strain evidence="2">CBS 232.78</strain>
    </source>
</reference>